<accession>A0A8G2FW81</accession>
<dbReference type="RefSeq" id="WP_084272557.1">
    <property type="nucleotide sequence ID" value="NZ_FWYE01000001.1"/>
</dbReference>
<dbReference type="EMBL" id="FWYE01000001">
    <property type="protein sequence ID" value="SMD30647.1"/>
    <property type="molecule type" value="Genomic_DNA"/>
</dbReference>
<dbReference type="InterPro" id="IPR016181">
    <property type="entry name" value="Acyl_CoA_acyltransferase"/>
</dbReference>
<organism evidence="1 2">
    <name type="scientific">Picrophilus torridus (strain ATCC 700027 / DSM 9790 / JCM 10055 / NBRC 100828 / KAW 2/3)</name>
    <dbReference type="NCBI Taxonomy" id="1122961"/>
    <lineage>
        <taxon>Archaea</taxon>
        <taxon>Methanobacteriati</taxon>
        <taxon>Thermoplasmatota</taxon>
        <taxon>Thermoplasmata</taxon>
        <taxon>Thermoplasmatales</taxon>
        <taxon>Picrophilaceae</taxon>
        <taxon>Picrophilus</taxon>
    </lineage>
</organism>
<dbReference type="Proteomes" id="UP000192315">
    <property type="component" value="Unassembled WGS sequence"/>
</dbReference>
<keyword evidence="2" id="KW-1185">Reference proteome</keyword>
<protein>
    <recommendedName>
        <fullName evidence="3">N-acetyltransferase domain-containing protein</fullName>
    </recommendedName>
</protein>
<evidence type="ECO:0008006" key="3">
    <source>
        <dbReference type="Google" id="ProtNLM"/>
    </source>
</evidence>
<evidence type="ECO:0000313" key="2">
    <source>
        <dbReference type="Proteomes" id="UP000192315"/>
    </source>
</evidence>
<sequence length="138" mass="15918">MINDVFALIRNSEISAIMAVKISTFNEVVNSSGIVINKYCSRYENEKCLFIEYFNRNSKISQNKNKGDGAIMMDMLKNQCRKMNINIICLEADGKNPVKLAQNYYMKIGFITCSEKYNVNDWPGELIFMVCDLREQQS</sequence>
<dbReference type="Gene3D" id="3.40.630.30">
    <property type="match status" value="1"/>
</dbReference>
<evidence type="ECO:0000313" key="1">
    <source>
        <dbReference type="EMBL" id="SMD30647.1"/>
    </source>
</evidence>
<comment type="caution">
    <text evidence="1">The sequence shown here is derived from an EMBL/GenBank/DDBJ whole genome shotgun (WGS) entry which is preliminary data.</text>
</comment>
<dbReference type="SUPFAM" id="SSF55729">
    <property type="entry name" value="Acyl-CoA N-acyltransferases (Nat)"/>
    <property type="match status" value="1"/>
</dbReference>
<name>A0A8G2FW81_PICTO</name>
<dbReference type="AlphaFoldDB" id="A0A8G2FW81"/>
<proteinExistence type="predicted"/>
<reference evidence="1 2" key="1">
    <citation type="submission" date="2017-04" db="EMBL/GenBank/DDBJ databases">
        <authorList>
            <person name="Varghese N."/>
            <person name="Submissions S."/>
        </authorList>
    </citation>
    <scope>NUCLEOTIDE SEQUENCE [LARGE SCALE GENOMIC DNA]</scope>
    <source>
        <strain evidence="1 2">DSM 9789</strain>
    </source>
</reference>
<gene>
    <name evidence="1" type="ORF">SAMN02745355_0539</name>
</gene>